<dbReference type="CDD" id="cd00121">
    <property type="entry name" value="MATH"/>
    <property type="match status" value="2"/>
</dbReference>
<proteinExistence type="predicted"/>
<dbReference type="Pfam" id="PF22486">
    <property type="entry name" value="MATH_2"/>
    <property type="match status" value="4"/>
</dbReference>
<dbReference type="InterPro" id="IPR008974">
    <property type="entry name" value="TRAF-like"/>
</dbReference>
<evidence type="ECO:0000259" key="1">
    <source>
        <dbReference type="PROSITE" id="PS50144"/>
    </source>
</evidence>
<keyword evidence="3" id="KW-1185">Reference proteome</keyword>
<reference evidence="3" key="1">
    <citation type="submission" date="2024-07" db="EMBL/GenBank/DDBJ databases">
        <title>Two chromosome-level genome assemblies of Korean endemic species Abeliophyllum distichum and Forsythia ovata (Oleaceae).</title>
        <authorList>
            <person name="Jang H."/>
        </authorList>
    </citation>
    <scope>NUCLEOTIDE SEQUENCE [LARGE SCALE GENOMIC DNA]</scope>
</reference>
<evidence type="ECO:0000313" key="3">
    <source>
        <dbReference type="Proteomes" id="UP001604277"/>
    </source>
</evidence>
<feature type="domain" description="MATH" evidence="1">
    <location>
        <begin position="318"/>
        <end position="471"/>
    </location>
</feature>
<comment type="caution">
    <text evidence="2">The sequence shown here is derived from an EMBL/GenBank/DDBJ whole genome shotgun (WGS) entry which is preliminary data.</text>
</comment>
<dbReference type="InterPro" id="IPR002083">
    <property type="entry name" value="MATH/TRAF_dom"/>
</dbReference>
<dbReference type="Proteomes" id="UP001604277">
    <property type="component" value="Unassembled WGS sequence"/>
</dbReference>
<protein>
    <recommendedName>
        <fullName evidence="1">MATH domain-containing protein</fullName>
    </recommendedName>
</protein>
<dbReference type="SUPFAM" id="SSF49599">
    <property type="entry name" value="TRAF domain-like"/>
    <property type="match status" value="4"/>
</dbReference>
<dbReference type="EMBL" id="JBFOLJ010000021">
    <property type="protein sequence ID" value="KAL2459799.1"/>
    <property type="molecule type" value="Genomic_DNA"/>
</dbReference>
<dbReference type="PANTHER" id="PTHR46162">
    <property type="entry name" value="TRAF-LIKE FAMILY PROTEIN"/>
    <property type="match status" value="1"/>
</dbReference>
<feature type="domain" description="MATH" evidence="1">
    <location>
        <begin position="74"/>
        <end position="298"/>
    </location>
</feature>
<dbReference type="PROSITE" id="PS50144">
    <property type="entry name" value="MATH"/>
    <property type="match status" value="3"/>
</dbReference>
<sequence length="471" mass="53408">MALLPHPVDEDGRARRFHTLKPEWGFSKFIQTETLIDPSNGYLVDDTCLFGAEVFVIKNKGTKECLSLLKVTDSFKREFKISRFSRLGEIWYSEEFKAGDHKWKLSMYPKGSGEEKGRSVSIFLHTIDLERHSSCKKIKADFSMRIKNQLIDGAHCKYAGDSGFGAELKEIGMVVGVNWDGRLGVVTMCFGFEELEGGEGIEESIISLLGDARRKFAGNWQARRDLLYVHDELGFMYVTPMLEKMVLLPHPVDEDGRVRRFHSLKPEWGFSTFIQTETLIDPSSGYLVDDTCVFGAEVFVVKNKGTKECLSLLKATDPFKREFKISRFSRLGKIWFSEEFKAGDHKWKLIMYPKGDIEEKERSVSIFLHSVDLERDSSCKKIKANFYIRIKNQLIDGAHRKNGESSRSTNASLFLNGLGTSSSYLLTLSSTTLWASSQSPAPKMQFEGSPLRDAPLSISNAIMDCYIFFAT</sequence>
<accession>A0ABD1P7E1</accession>
<organism evidence="2 3">
    <name type="scientific">Forsythia ovata</name>
    <dbReference type="NCBI Taxonomy" id="205694"/>
    <lineage>
        <taxon>Eukaryota</taxon>
        <taxon>Viridiplantae</taxon>
        <taxon>Streptophyta</taxon>
        <taxon>Embryophyta</taxon>
        <taxon>Tracheophyta</taxon>
        <taxon>Spermatophyta</taxon>
        <taxon>Magnoliopsida</taxon>
        <taxon>eudicotyledons</taxon>
        <taxon>Gunneridae</taxon>
        <taxon>Pentapetalae</taxon>
        <taxon>asterids</taxon>
        <taxon>lamiids</taxon>
        <taxon>Lamiales</taxon>
        <taxon>Oleaceae</taxon>
        <taxon>Forsythieae</taxon>
        <taxon>Forsythia</taxon>
    </lineage>
</organism>
<dbReference type="Gene3D" id="2.60.210.10">
    <property type="entry name" value="Apoptosis, Tumor Necrosis Factor Receptor Associated Protein 2, Chain A"/>
    <property type="match status" value="4"/>
</dbReference>
<name>A0ABD1P7E1_9LAMI</name>
<dbReference type="AlphaFoldDB" id="A0ABD1P7E1"/>
<dbReference type="SMART" id="SM00061">
    <property type="entry name" value="MATH"/>
    <property type="match status" value="2"/>
</dbReference>
<gene>
    <name evidence="2" type="ORF">Fot_54543</name>
</gene>
<feature type="domain" description="MATH" evidence="1">
    <location>
        <begin position="1"/>
        <end position="54"/>
    </location>
</feature>
<evidence type="ECO:0000313" key="2">
    <source>
        <dbReference type="EMBL" id="KAL2459799.1"/>
    </source>
</evidence>
<dbReference type="PANTHER" id="PTHR46162:SF20">
    <property type="entry name" value="UBIQUITIN CARBOXYL-TERMINAL HYDROLASE 7-LIKE ISOFORM X1"/>
    <property type="match status" value="1"/>
</dbReference>